<name>A0A399SZ53_9BACT</name>
<dbReference type="AlphaFoldDB" id="A0A399SZ53"/>
<sequence length="312" mass="35226">MVLNELYEIPYCSELCYQKNKGIILPEGVPYIGMGASYIASKTFRYLGIDLFPERASDYFNYLVKNRTLSNGVLISQSGESSETLWCADYFSSFTAVVNSEESKLAAHLNCKNQILLHSGIEKRIPSKTYLNTLLVLYLGFGFDPREVIQVYKKELSYFEETGAELGELIRRRIKGWYKKSIYILGNGPNIATADLAAMILSEVLKKPVQSISASNYDHGYKETSKNTLVIAINHKGPEKSRTRQLLKTIEKAGGEVFELKDAKVDAVYSPLTYPLIFFFAAEYLLDKLKVKSIFEVGKKVTIVDLPSKDRQ</sequence>
<dbReference type="SUPFAM" id="SSF53697">
    <property type="entry name" value="SIS domain"/>
    <property type="match status" value="1"/>
</dbReference>
<evidence type="ECO:0000313" key="1">
    <source>
        <dbReference type="EMBL" id="RIJ47635.1"/>
    </source>
</evidence>
<proteinExistence type="predicted"/>
<dbReference type="Proteomes" id="UP000265926">
    <property type="component" value="Unassembled WGS sequence"/>
</dbReference>
<keyword evidence="2" id="KW-1185">Reference proteome</keyword>
<organism evidence="1 2">
    <name type="scientific">Maribellus luteus</name>
    <dbReference type="NCBI Taxonomy" id="2305463"/>
    <lineage>
        <taxon>Bacteria</taxon>
        <taxon>Pseudomonadati</taxon>
        <taxon>Bacteroidota</taxon>
        <taxon>Bacteroidia</taxon>
        <taxon>Marinilabiliales</taxon>
        <taxon>Prolixibacteraceae</taxon>
        <taxon>Maribellus</taxon>
    </lineage>
</organism>
<evidence type="ECO:0008006" key="3">
    <source>
        <dbReference type="Google" id="ProtNLM"/>
    </source>
</evidence>
<dbReference type="GO" id="GO:1901135">
    <property type="term" value="P:carbohydrate derivative metabolic process"/>
    <property type="evidence" value="ECO:0007669"/>
    <property type="project" value="InterPro"/>
</dbReference>
<dbReference type="EMBL" id="QWGR01000007">
    <property type="protein sequence ID" value="RIJ47635.1"/>
    <property type="molecule type" value="Genomic_DNA"/>
</dbReference>
<dbReference type="PANTHER" id="PTHR10937">
    <property type="entry name" value="GLUCOSAMINE--FRUCTOSE-6-PHOSPHATE AMINOTRANSFERASE, ISOMERIZING"/>
    <property type="match status" value="1"/>
</dbReference>
<evidence type="ECO:0000313" key="2">
    <source>
        <dbReference type="Proteomes" id="UP000265926"/>
    </source>
</evidence>
<dbReference type="Gene3D" id="3.40.50.10490">
    <property type="entry name" value="Glucose-6-phosphate isomerase like protein, domain 1"/>
    <property type="match status" value="2"/>
</dbReference>
<comment type="caution">
    <text evidence="1">The sequence shown here is derived from an EMBL/GenBank/DDBJ whole genome shotgun (WGS) entry which is preliminary data.</text>
</comment>
<accession>A0A399SZ53</accession>
<reference evidence="1 2" key="1">
    <citation type="submission" date="2018-08" db="EMBL/GenBank/DDBJ databases">
        <title>Pallidiluteibacterium maritimus gen. nov., sp. nov., isolated from coastal sediment.</title>
        <authorList>
            <person name="Zhou L.Y."/>
        </authorList>
    </citation>
    <scope>NUCLEOTIDE SEQUENCE [LARGE SCALE GENOMIC DNA]</scope>
    <source>
        <strain evidence="1 2">XSD2</strain>
    </source>
</reference>
<dbReference type="GO" id="GO:0097367">
    <property type="term" value="F:carbohydrate derivative binding"/>
    <property type="evidence" value="ECO:0007669"/>
    <property type="project" value="InterPro"/>
</dbReference>
<gene>
    <name evidence="1" type="ORF">D1614_13710</name>
</gene>
<dbReference type="InterPro" id="IPR046348">
    <property type="entry name" value="SIS_dom_sf"/>
</dbReference>
<protein>
    <recommendedName>
        <fullName evidence="3">SIS domain-containing protein</fullName>
    </recommendedName>
</protein>